<proteinExistence type="predicted"/>
<evidence type="ECO:0000313" key="2">
    <source>
        <dbReference type="Proteomes" id="UP000664357"/>
    </source>
</evidence>
<evidence type="ECO:0000313" key="1">
    <source>
        <dbReference type="EMBL" id="MEO1770588.1"/>
    </source>
</evidence>
<dbReference type="Proteomes" id="UP000664357">
    <property type="component" value="Unassembled WGS sequence"/>
</dbReference>
<protein>
    <submittedName>
        <fullName evidence="1">Uncharacterized protein</fullName>
    </submittedName>
</protein>
<dbReference type="EMBL" id="JAFREL020000002">
    <property type="protein sequence ID" value="MEO1770588.1"/>
    <property type="molecule type" value="Genomic_DNA"/>
</dbReference>
<sequence>MKIHILSLATASAKNMLALENYIKGRNQVEIINRFDPSVNRALDFMFVEQIVKRQSSNNYITLLPKGKKLFEKIMKDQELMMLEKNFFNTFGQQLTEEIVSRPTLF</sequence>
<name>A0ABV0EPN9_9ENTE</name>
<keyword evidence="2" id="KW-1185">Reference proteome</keyword>
<reference evidence="1 2" key="2">
    <citation type="submission" date="2024-02" db="EMBL/GenBank/DDBJ databases">
        <title>The Genome Sequence of Enterococcus sp. DIV0159.</title>
        <authorList>
            <person name="Earl A."/>
            <person name="Manson A."/>
            <person name="Gilmore M."/>
            <person name="Sanders J."/>
            <person name="Shea T."/>
            <person name="Howe W."/>
            <person name="Livny J."/>
            <person name="Cuomo C."/>
            <person name="Neafsey D."/>
            <person name="Birren B."/>
        </authorList>
    </citation>
    <scope>NUCLEOTIDE SEQUENCE [LARGE SCALE GENOMIC DNA]</scope>
    <source>
        <strain evidence="1 2">665A</strain>
    </source>
</reference>
<comment type="caution">
    <text evidence="1">The sequence shown here is derived from an EMBL/GenBank/DDBJ whole genome shotgun (WGS) entry which is preliminary data.</text>
</comment>
<dbReference type="RefSeq" id="WP_207701319.1">
    <property type="nucleotide sequence ID" value="NZ_JAFREL020000002.1"/>
</dbReference>
<accession>A0ABV0EPN9</accession>
<reference evidence="1 2" key="1">
    <citation type="submission" date="2021-03" db="EMBL/GenBank/DDBJ databases">
        <authorList>
            <person name="Gilmore M.S."/>
            <person name="Schwartzman J."/>
            <person name="Van Tyne D."/>
            <person name="Martin M."/>
            <person name="Earl A.M."/>
            <person name="Manson A.L."/>
            <person name="Straub T."/>
            <person name="Salamzade R."/>
            <person name="Saavedra J."/>
            <person name="Lebreton F."/>
            <person name="Prichula J."/>
            <person name="Schaufler K."/>
            <person name="Gaca A."/>
            <person name="Sgardioli B."/>
            <person name="Wagenaar J."/>
            <person name="Strong T."/>
        </authorList>
    </citation>
    <scope>NUCLEOTIDE SEQUENCE [LARGE SCALE GENOMIC DNA]</scope>
    <source>
        <strain evidence="1 2">665A</strain>
    </source>
</reference>
<organism evidence="1 2">
    <name type="scientific">Candidatus Enterococcus ferrettii</name>
    <dbReference type="NCBI Taxonomy" id="2815324"/>
    <lineage>
        <taxon>Bacteria</taxon>
        <taxon>Bacillati</taxon>
        <taxon>Bacillota</taxon>
        <taxon>Bacilli</taxon>
        <taxon>Lactobacillales</taxon>
        <taxon>Enterococcaceae</taxon>
        <taxon>Enterococcus</taxon>
    </lineage>
</organism>
<gene>
    <name evidence="1" type="ORF">JZO67_002541</name>
</gene>